<organism evidence="2 3">
    <name type="scientific">Elliptochloris bilobata</name>
    <dbReference type="NCBI Taxonomy" id="381761"/>
    <lineage>
        <taxon>Eukaryota</taxon>
        <taxon>Viridiplantae</taxon>
        <taxon>Chlorophyta</taxon>
        <taxon>core chlorophytes</taxon>
        <taxon>Trebouxiophyceae</taxon>
        <taxon>Trebouxiophyceae incertae sedis</taxon>
        <taxon>Elliptochloris clade</taxon>
        <taxon>Elliptochloris</taxon>
    </lineage>
</organism>
<reference evidence="2 3" key="1">
    <citation type="journal article" date="2024" name="Nat. Commun.">
        <title>Phylogenomics reveals the evolutionary origins of lichenization in chlorophyte algae.</title>
        <authorList>
            <person name="Puginier C."/>
            <person name="Libourel C."/>
            <person name="Otte J."/>
            <person name="Skaloud P."/>
            <person name="Haon M."/>
            <person name="Grisel S."/>
            <person name="Petersen M."/>
            <person name="Berrin J.G."/>
            <person name="Delaux P.M."/>
            <person name="Dal Grande F."/>
            <person name="Keller J."/>
        </authorList>
    </citation>
    <scope>NUCLEOTIDE SEQUENCE [LARGE SCALE GENOMIC DNA]</scope>
    <source>
        <strain evidence="2 3">SAG 245.80</strain>
    </source>
</reference>
<evidence type="ECO:0000313" key="2">
    <source>
        <dbReference type="EMBL" id="KAK9840766.1"/>
    </source>
</evidence>
<protein>
    <submittedName>
        <fullName evidence="2">Uncharacterized protein</fullName>
    </submittedName>
</protein>
<evidence type="ECO:0000313" key="3">
    <source>
        <dbReference type="Proteomes" id="UP001445335"/>
    </source>
</evidence>
<dbReference type="EMBL" id="JALJOU010000012">
    <property type="protein sequence ID" value="KAK9840766.1"/>
    <property type="molecule type" value="Genomic_DNA"/>
</dbReference>
<keyword evidence="3" id="KW-1185">Reference proteome</keyword>
<comment type="caution">
    <text evidence="2">The sequence shown here is derived from an EMBL/GenBank/DDBJ whole genome shotgun (WGS) entry which is preliminary data.</text>
</comment>
<dbReference type="Proteomes" id="UP001445335">
    <property type="component" value="Unassembled WGS sequence"/>
</dbReference>
<accession>A0AAW1S425</accession>
<name>A0AAW1S425_9CHLO</name>
<sequence length="121" mass="12815">MQEMDEELLPHGTLRGALSSSSARTISSQVDEELVPHGTLRGALSSSSARTISSQMDEELLPDGTLRGALTSLSARTSSSQAGSELEFRRSSSCQVRQGLSLTFAGALHVSYVRALGICEC</sequence>
<gene>
    <name evidence="2" type="ORF">WJX81_003322</name>
</gene>
<proteinExistence type="predicted"/>
<feature type="compositionally biased region" description="Low complexity" evidence="1">
    <location>
        <begin position="45"/>
        <end position="54"/>
    </location>
</feature>
<feature type="compositionally biased region" description="Low complexity" evidence="1">
    <location>
        <begin position="19"/>
        <end position="28"/>
    </location>
</feature>
<dbReference type="AlphaFoldDB" id="A0AAW1S425"/>
<feature type="region of interest" description="Disordered" evidence="1">
    <location>
        <begin position="1"/>
        <end position="63"/>
    </location>
</feature>
<evidence type="ECO:0000256" key="1">
    <source>
        <dbReference type="SAM" id="MobiDB-lite"/>
    </source>
</evidence>